<evidence type="ECO:0000313" key="3">
    <source>
        <dbReference type="Proteomes" id="UP001585053"/>
    </source>
</evidence>
<name>A0ABV5DW05_9ACTN</name>
<feature type="region of interest" description="Disordered" evidence="1">
    <location>
        <begin position="212"/>
        <end position="282"/>
    </location>
</feature>
<keyword evidence="3" id="KW-1185">Reference proteome</keyword>
<organism evidence="2 3">
    <name type="scientific">Nocardiopsis alba</name>
    <dbReference type="NCBI Taxonomy" id="53437"/>
    <lineage>
        <taxon>Bacteria</taxon>
        <taxon>Bacillati</taxon>
        <taxon>Actinomycetota</taxon>
        <taxon>Actinomycetes</taxon>
        <taxon>Streptosporangiales</taxon>
        <taxon>Nocardiopsidaceae</taxon>
        <taxon>Nocardiopsis</taxon>
    </lineage>
</organism>
<accession>A0ABV5DW05</accession>
<dbReference type="Gene3D" id="1.20.120.20">
    <property type="entry name" value="Apolipoprotein"/>
    <property type="match status" value="1"/>
</dbReference>
<dbReference type="Proteomes" id="UP001585053">
    <property type="component" value="Unassembled WGS sequence"/>
</dbReference>
<feature type="compositionally biased region" description="Basic and acidic residues" evidence="1">
    <location>
        <begin position="37"/>
        <end position="46"/>
    </location>
</feature>
<proteinExistence type="predicted"/>
<reference evidence="2 3" key="1">
    <citation type="submission" date="2024-01" db="EMBL/GenBank/DDBJ databases">
        <title>Genome mining of biosynthetic gene clusters to explore secondary metabolites of Streptomyces sp.</title>
        <authorList>
            <person name="Baig A."/>
            <person name="Ajitkumar Shintre N."/>
            <person name="Kumar H."/>
            <person name="Anbarasu A."/>
            <person name="Ramaiah S."/>
        </authorList>
    </citation>
    <scope>NUCLEOTIDE SEQUENCE [LARGE SCALE GENOMIC DNA]</scope>
    <source>
        <strain evidence="2 3">A01</strain>
    </source>
</reference>
<sequence length="282" mass="27881">MDQNTPKTGKTRSRTKSGGTGGSAKERGPDQSTETPENARPERPENAPEPVGASGDAGETDVLLDVPTLKVDEIELEVENLAASVSLQAEVLDLLNLKVGADVTLGRVHLGIKGVEAQALLKVRLDNVREIIARVLQTIDANPQILEQVTRGVGAGIQEVAGGTGRAVGALGEGAGNAVEDVGEGAGSAVKEVGEGAGGAVKDVGEGAGGAVKDVGEGAGSAVEDVGEGAENAVKDVGEGAGDTAKNASKAARGVAEEAGKNAGSTAKRKAGRSGGKGGSGK</sequence>
<feature type="compositionally biased region" description="Gly residues" evidence="1">
    <location>
        <begin position="273"/>
        <end position="282"/>
    </location>
</feature>
<feature type="region of interest" description="Disordered" evidence="1">
    <location>
        <begin position="1"/>
        <end position="59"/>
    </location>
</feature>
<comment type="caution">
    <text evidence="2">The sequence shown here is derived from an EMBL/GenBank/DDBJ whole genome shotgun (WGS) entry which is preliminary data.</text>
</comment>
<gene>
    <name evidence="2" type="ORF">VSQ78_13785</name>
</gene>
<dbReference type="EMBL" id="JAYMRS010000004">
    <property type="protein sequence ID" value="MFB8768776.1"/>
    <property type="molecule type" value="Genomic_DNA"/>
</dbReference>
<dbReference type="RefSeq" id="WP_357714010.1">
    <property type="nucleotide sequence ID" value="NZ_JAYMRS010000004.1"/>
</dbReference>
<evidence type="ECO:0000256" key="1">
    <source>
        <dbReference type="SAM" id="MobiDB-lite"/>
    </source>
</evidence>
<protein>
    <submittedName>
        <fullName evidence="2">Uncharacterized protein</fullName>
    </submittedName>
</protein>
<evidence type="ECO:0000313" key="2">
    <source>
        <dbReference type="EMBL" id="MFB8768776.1"/>
    </source>
</evidence>